<feature type="binding site" evidence="9">
    <location>
        <begin position="275"/>
        <end position="276"/>
    </location>
    <ligand>
        <name>L-histidine</name>
        <dbReference type="ChEBI" id="CHEBI:57595"/>
    </ligand>
</feature>
<evidence type="ECO:0000259" key="10">
    <source>
        <dbReference type="PROSITE" id="PS50862"/>
    </source>
</evidence>
<dbReference type="NCBIfam" id="TIGR00443">
    <property type="entry name" value="hisZ_biosyn_reg"/>
    <property type="match status" value="1"/>
</dbReference>
<dbReference type="UniPathway" id="UPA00031">
    <property type="reaction ID" value="UER00006"/>
</dbReference>
<comment type="function">
    <text evidence="7 8">Required for the first step of histidine biosynthesis. May allow the feedback regulation of ATP phosphoribosyltransferase activity by histidine.</text>
</comment>
<dbReference type="Pfam" id="PF13393">
    <property type="entry name" value="tRNA-synt_His"/>
    <property type="match status" value="1"/>
</dbReference>
<dbReference type="GO" id="GO:0000105">
    <property type="term" value="P:L-histidine biosynthetic process"/>
    <property type="evidence" value="ECO:0007669"/>
    <property type="project" value="UniProtKB-UniRule"/>
</dbReference>
<evidence type="ECO:0000256" key="4">
    <source>
        <dbReference type="ARBA" id="ARBA00011496"/>
    </source>
</evidence>
<proteinExistence type="inferred from homology"/>
<keyword evidence="6 8" id="KW-0963">Cytoplasm</keyword>
<dbReference type="PIRSF" id="PIRSF001549">
    <property type="entry name" value="His-tRNA_synth"/>
    <property type="match status" value="1"/>
</dbReference>
<evidence type="ECO:0000313" key="11">
    <source>
        <dbReference type="EMBL" id="PLT43764.1"/>
    </source>
</evidence>
<dbReference type="AlphaFoldDB" id="A0A2N5N0A8"/>
<dbReference type="GO" id="GO:0006427">
    <property type="term" value="P:histidyl-tRNA aminoacylation"/>
    <property type="evidence" value="ECO:0007669"/>
    <property type="project" value="TreeGrafter"/>
</dbReference>
<feature type="binding site" evidence="9">
    <location>
        <position position="129"/>
    </location>
    <ligand>
        <name>L-histidine</name>
        <dbReference type="ChEBI" id="CHEBI:57595"/>
    </ligand>
</feature>
<evidence type="ECO:0000256" key="2">
    <source>
        <dbReference type="ARBA" id="ARBA00004667"/>
    </source>
</evidence>
<keyword evidence="12" id="KW-1185">Reference proteome</keyword>
<evidence type="ECO:0000313" key="12">
    <source>
        <dbReference type="Proteomes" id="UP000234789"/>
    </source>
</evidence>
<evidence type="ECO:0000256" key="3">
    <source>
        <dbReference type="ARBA" id="ARBA00005539"/>
    </source>
</evidence>
<dbReference type="InterPro" id="IPR045864">
    <property type="entry name" value="aa-tRNA-synth_II/BPL/LPL"/>
</dbReference>
<reference evidence="11 12" key="1">
    <citation type="submission" date="2017-05" db="EMBL/GenBank/DDBJ databases">
        <title>Functional genome analysis of Paenibacillus pasadenensis strain R16: insights on endophytic life style and antifungal activity.</title>
        <authorList>
            <person name="Passera A."/>
            <person name="Marcolungo L."/>
            <person name="Casati P."/>
            <person name="Brasca M."/>
            <person name="Quaglino F."/>
            <person name="Delledonne M."/>
        </authorList>
    </citation>
    <scope>NUCLEOTIDE SEQUENCE [LARGE SCALE GENOMIC DNA]</scope>
    <source>
        <strain evidence="11 12">R16</strain>
    </source>
</reference>
<evidence type="ECO:0000256" key="9">
    <source>
        <dbReference type="PIRSR" id="PIRSR001549-1"/>
    </source>
</evidence>
<evidence type="ECO:0000256" key="5">
    <source>
        <dbReference type="ARBA" id="ARBA00020397"/>
    </source>
</evidence>
<comment type="similarity">
    <text evidence="3 8">Belongs to the class-II aminoacyl-tRNA synthetase family. HisZ subfamily.</text>
</comment>
<dbReference type="GO" id="GO:0005737">
    <property type="term" value="C:cytoplasm"/>
    <property type="evidence" value="ECO:0007669"/>
    <property type="project" value="UniProtKB-SubCell"/>
</dbReference>
<dbReference type="NCBIfam" id="NF008941">
    <property type="entry name" value="PRK12292.2-4"/>
    <property type="match status" value="1"/>
</dbReference>
<accession>A0A2N5N0A8</accession>
<dbReference type="SUPFAM" id="SSF55681">
    <property type="entry name" value="Class II aaRS and biotin synthetases"/>
    <property type="match status" value="1"/>
</dbReference>
<protein>
    <recommendedName>
        <fullName evidence="5 8">ATP phosphoribosyltransferase regulatory subunit</fullName>
    </recommendedName>
</protein>
<evidence type="ECO:0000256" key="8">
    <source>
        <dbReference type="HAMAP-Rule" id="MF_00125"/>
    </source>
</evidence>
<feature type="binding site" evidence="9">
    <location>
        <begin position="81"/>
        <end position="83"/>
    </location>
    <ligand>
        <name>L-histidine</name>
        <dbReference type="ChEBI" id="CHEBI:57595"/>
    </ligand>
</feature>
<dbReference type="Gene3D" id="3.30.930.10">
    <property type="entry name" value="Bira Bifunctional Protein, Domain 2"/>
    <property type="match status" value="1"/>
</dbReference>
<dbReference type="GO" id="GO:0016757">
    <property type="term" value="F:glycosyltransferase activity"/>
    <property type="evidence" value="ECO:0007669"/>
    <property type="project" value="UniProtKB-KW"/>
</dbReference>
<dbReference type="PANTHER" id="PTHR43707:SF1">
    <property type="entry name" value="HISTIDINE--TRNA LIGASE, MITOCHONDRIAL-RELATED"/>
    <property type="match status" value="1"/>
</dbReference>
<dbReference type="RefSeq" id="WP_101808359.1">
    <property type="nucleotide sequence ID" value="NZ_NFEZ01000004.1"/>
</dbReference>
<dbReference type="CDD" id="cd00773">
    <property type="entry name" value="HisRS-like_core"/>
    <property type="match status" value="1"/>
</dbReference>
<evidence type="ECO:0000256" key="7">
    <source>
        <dbReference type="ARBA" id="ARBA00025246"/>
    </source>
</evidence>
<feature type="binding site" evidence="9">
    <location>
        <position position="125"/>
    </location>
    <ligand>
        <name>L-histidine</name>
        <dbReference type="ChEBI" id="CHEBI:57595"/>
    </ligand>
</feature>
<dbReference type="InterPro" id="IPR041715">
    <property type="entry name" value="HisRS-like_core"/>
</dbReference>
<feature type="binding site" evidence="9">
    <location>
        <position position="111"/>
    </location>
    <ligand>
        <name>L-histidine</name>
        <dbReference type="ChEBI" id="CHEBI:57595"/>
    </ligand>
</feature>
<dbReference type="InterPro" id="IPR006195">
    <property type="entry name" value="aa-tRNA-synth_II"/>
</dbReference>
<dbReference type="GO" id="GO:0140096">
    <property type="term" value="F:catalytic activity, acting on a protein"/>
    <property type="evidence" value="ECO:0007669"/>
    <property type="project" value="UniProtKB-ARBA"/>
</dbReference>
<dbReference type="Proteomes" id="UP000234789">
    <property type="component" value="Unassembled WGS sequence"/>
</dbReference>
<evidence type="ECO:0000256" key="6">
    <source>
        <dbReference type="ARBA" id="ARBA00022490"/>
    </source>
</evidence>
<keyword evidence="11" id="KW-0328">Glycosyltransferase</keyword>
<feature type="domain" description="Aminoacyl-transfer RNA synthetases class-II family profile" evidence="10">
    <location>
        <begin position="27"/>
        <end position="405"/>
    </location>
</feature>
<keyword evidence="8" id="KW-0028">Amino-acid biosynthesis</keyword>
<dbReference type="EMBL" id="NFEZ01000004">
    <property type="protein sequence ID" value="PLT43764.1"/>
    <property type="molecule type" value="Genomic_DNA"/>
</dbReference>
<comment type="subcellular location">
    <subcellularLocation>
        <location evidence="1 8">Cytoplasm</location>
    </subcellularLocation>
</comment>
<comment type="miscellaneous">
    <text evidence="8">This function is generally fulfilled by the C-terminal part of HisG, which is missing in some bacteria such as this one.</text>
</comment>
<name>A0A2N5N0A8_9BACL</name>
<comment type="caution">
    <text evidence="11">The sequence shown here is derived from an EMBL/GenBank/DDBJ whole genome shotgun (WGS) entry which is preliminary data.</text>
</comment>
<dbReference type="GO" id="GO:0004821">
    <property type="term" value="F:histidine-tRNA ligase activity"/>
    <property type="evidence" value="ECO:0007669"/>
    <property type="project" value="TreeGrafter"/>
</dbReference>
<comment type="subunit">
    <text evidence="4 8">Heteromultimer composed of HisG and HisZ subunits.</text>
</comment>
<sequence length="426" mass="46436">MSKPKVFEKPVGVKDYLPLAVSKLRQIERSVLNCMAGWGYEQIMTPTLEYYDTVGVASSTSDQRLFKLLNNRGTTLVLRSDMTAPIARVVSSLLREHEFPLRLSYHASVFRAFENEAGRDAEFFQTGVELVGDASAEADAEVIALAIASLQAAGVQRFRMAVGHVGFLNGLLEELLPGRESDQGRLKDYLLNRDHVGYRDELRRLGLSESVRRELEGLLRLRGGRAACEQALELSANETARSAIGHLCGVWDALEAYGVSEHVLIDLTMIGDFSYYTGMTFEGYASDLGFPVVAGGRYDNLLQQFGRPAPATGFAIKTTRVLELVGEESEPQRRILIGYDAASRERALAEAGRLRGEGAVVVTALLEAPGVAHGAQARAAGAAAGERLERKARRLPDGESVRYGGQTYGVFVPFFNDEEAGEGAGR</sequence>
<organism evidence="11 12">
    <name type="scientific">Paenibacillus pasadenensis</name>
    <dbReference type="NCBI Taxonomy" id="217090"/>
    <lineage>
        <taxon>Bacteria</taxon>
        <taxon>Bacillati</taxon>
        <taxon>Bacillota</taxon>
        <taxon>Bacilli</taxon>
        <taxon>Bacillales</taxon>
        <taxon>Paenibacillaceae</taxon>
        <taxon>Paenibacillus</taxon>
    </lineage>
</organism>
<comment type="pathway">
    <text evidence="2 8">Amino-acid biosynthesis; L-histidine biosynthesis; L-histidine from 5-phospho-alpha-D-ribose 1-diphosphate: step 1/9.</text>
</comment>
<gene>
    <name evidence="8" type="primary">hisZ</name>
    <name evidence="11" type="ORF">B8V81_2195</name>
</gene>
<keyword evidence="8" id="KW-0368">Histidine biosynthesis</keyword>
<dbReference type="HAMAP" id="MF_00125">
    <property type="entry name" value="HisZ"/>
    <property type="match status" value="1"/>
</dbReference>
<evidence type="ECO:0000256" key="1">
    <source>
        <dbReference type="ARBA" id="ARBA00004496"/>
    </source>
</evidence>
<keyword evidence="11" id="KW-0808">Transferase</keyword>
<dbReference type="PROSITE" id="PS50862">
    <property type="entry name" value="AA_TRNA_LIGASE_II"/>
    <property type="match status" value="1"/>
</dbReference>
<dbReference type="InterPro" id="IPR004516">
    <property type="entry name" value="HisRS/HisZ"/>
</dbReference>
<dbReference type="PANTHER" id="PTHR43707">
    <property type="entry name" value="HISTIDYL-TRNA SYNTHETASE"/>
    <property type="match status" value="1"/>
</dbReference>
<dbReference type="InterPro" id="IPR004517">
    <property type="entry name" value="HisZ"/>
</dbReference>